<reference evidence="5" key="1">
    <citation type="journal article" date="2014" name="Int. J. Syst. Evol. Microbiol.">
        <title>Complete genome of a new Firmicutes species belonging to the dominant human colonic microbiota ('Ruminococcus bicirculans') reveals two chromosomes and a selective capacity to utilize plant glucans.</title>
        <authorList>
            <consortium name="NISC Comparative Sequencing Program"/>
            <person name="Wegmann U."/>
            <person name="Louis P."/>
            <person name="Goesmann A."/>
            <person name="Henrissat B."/>
            <person name="Duncan S.H."/>
            <person name="Flint H.J."/>
        </authorList>
    </citation>
    <scope>NUCLEOTIDE SEQUENCE</scope>
    <source>
        <strain evidence="5">CGMCC 1.18437</strain>
    </source>
</reference>
<dbReference type="Gene3D" id="3.40.630.40">
    <property type="entry name" value="Zn-dependent exopeptidases"/>
    <property type="match status" value="1"/>
</dbReference>
<comment type="caution">
    <text evidence="6">The sequence shown here is derived from an EMBL/GenBank/DDBJ whole genome shotgun (WGS) entry which is preliminary data.</text>
</comment>
<accession>A0A7W8KC96</accession>
<keyword evidence="1 6" id="KW-0378">Hydrolase</keyword>
<feature type="chain" id="PRO_5031211223" evidence="3">
    <location>
        <begin position="20"/>
        <end position="640"/>
    </location>
</feature>
<dbReference type="AlphaFoldDB" id="A0A7W8KC96"/>
<dbReference type="SUPFAM" id="SSF53187">
    <property type="entry name" value="Zn-dependent exopeptidases"/>
    <property type="match status" value="1"/>
</dbReference>
<dbReference type="EMBL" id="JACHFK010000001">
    <property type="protein sequence ID" value="MBB5375535.1"/>
    <property type="molecule type" value="Genomic_DNA"/>
</dbReference>
<organism evidence="6 7">
    <name type="scientific">Deinococcus metalli</name>
    <dbReference type="NCBI Taxonomy" id="1141878"/>
    <lineage>
        <taxon>Bacteria</taxon>
        <taxon>Thermotogati</taxon>
        <taxon>Deinococcota</taxon>
        <taxon>Deinococci</taxon>
        <taxon>Deinococcales</taxon>
        <taxon>Deinococcaceae</taxon>
        <taxon>Deinococcus</taxon>
    </lineage>
</organism>
<dbReference type="EC" id="3.5.1.28" evidence="6"/>
<dbReference type="RefSeq" id="WP_229831720.1">
    <property type="nucleotide sequence ID" value="NZ_BNAJ01000001.1"/>
</dbReference>
<feature type="domain" description="MurNAc-LAA" evidence="4">
    <location>
        <begin position="517"/>
        <end position="632"/>
    </location>
</feature>
<feature type="compositionally biased region" description="Polar residues" evidence="2">
    <location>
        <begin position="214"/>
        <end position="228"/>
    </location>
</feature>
<dbReference type="GO" id="GO:0009253">
    <property type="term" value="P:peptidoglycan catabolic process"/>
    <property type="evidence" value="ECO:0007669"/>
    <property type="project" value="InterPro"/>
</dbReference>
<dbReference type="PANTHER" id="PTHR30404">
    <property type="entry name" value="N-ACETYLMURAMOYL-L-ALANINE AMIDASE"/>
    <property type="match status" value="1"/>
</dbReference>
<dbReference type="InterPro" id="IPR050695">
    <property type="entry name" value="N-acetylmuramoyl_amidase_3"/>
</dbReference>
<dbReference type="Pfam" id="PF01520">
    <property type="entry name" value="Amidase_3"/>
    <property type="match status" value="1"/>
</dbReference>
<reference evidence="8" key="2">
    <citation type="journal article" date="2019" name="Int. J. Syst. Evol. Microbiol.">
        <title>The Global Catalogue of Microorganisms (GCM) 10K type strain sequencing project: providing services to taxonomists for standard genome sequencing and annotation.</title>
        <authorList>
            <consortium name="The Broad Institute Genomics Platform"/>
            <consortium name="The Broad Institute Genome Sequencing Center for Infectious Disease"/>
            <person name="Wu L."/>
            <person name="Ma J."/>
        </authorList>
    </citation>
    <scope>NUCLEOTIDE SEQUENCE [LARGE SCALE GENOMIC DNA]</scope>
    <source>
        <strain evidence="8">CGMCC 1.18437</strain>
    </source>
</reference>
<evidence type="ECO:0000256" key="1">
    <source>
        <dbReference type="ARBA" id="ARBA00022801"/>
    </source>
</evidence>
<evidence type="ECO:0000256" key="2">
    <source>
        <dbReference type="SAM" id="MobiDB-lite"/>
    </source>
</evidence>
<evidence type="ECO:0000313" key="5">
    <source>
        <dbReference type="EMBL" id="GHF28544.1"/>
    </source>
</evidence>
<proteinExistence type="predicted"/>
<name>A0A7W8KC96_9DEIO</name>
<dbReference type="InterPro" id="IPR002508">
    <property type="entry name" value="MurNAc-LAA_cat"/>
</dbReference>
<protein>
    <submittedName>
        <fullName evidence="6">N-acetylmuramoyl-L-alanine amidase</fullName>
        <ecNumber evidence="6">3.5.1.28</ecNumber>
    </submittedName>
</protein>
<dbReference type="PANTHER" id="PTHR30404:SF0">
    <property type="entry name" value="N-ACETYLMURAMOYL-L-ALANINE AMIDASE AMIC"/>
    <property type="match status" value="1"/>
</dbReference>
<keyword evidence="3" id="KW-0732">Signal</keyword>
<dbReference type="GO" id="GO:0008745">
    <property type="term" value="F:N-acetylmuramoyl-L-alanine amidase activity"/>
    <property type="evidence" value="ECO:0007669"/>
    <property type="project" value="UniProtKB-EC"/>
</dbReference>
<dbReference type="CDD" id="cd02696">
    <property type="entry name" value="MurNAc-LAA"/>
    <property type="match status" value="1"/>
</dbReference>
<dbReference type="SMART" id="SM00646">
    <property type="entry name" value="Ami_3"/>
    <property type="match status" value="1"/>
</dbReference>
<feature type="signal peptide" evidence="3">
    <location>
        <begin position="1"/>
        <end position="19"/>
    </location>
</feature>
<dbReference type="EMBL" id="BNAJ01000001">
    <property type="protein sequence ID" value="GHF28544.1"/>
    <property type="molecule type" value="Genomic_DNA"/>
</dbReference>
<dbReference type="Proteomes" id="UP000619376">
    <property type="component" value="Unassembled WGS sequence"/>
</dbReference>
<reference evidence="5" key="4">
    <citation type="submission" date="2024-05" db="EMBL/GenBank/DDBJ databases">
        <authorList>
            <person name="Sun Q."/>
            <person name="Zhou Y."/>
        </authorList>
    </citation>
    <scope>NUCLEOTIDE SEQUENCE</scope>
    <source>
        <strain evidence="5">CGMCC 1.18437</strain>
    </source>
</reference>
<feature type="region of interest" description="Disordered" evidence="2">
    <location>
        <begin position="203"/>
        <end position="228"/>
    </location>
</feature>
<gene>
    <name evidence="5" type="ORF">GCM10017781_00610</name>
    <name evidence="6" type="ORF">HNQ07_000979</name>
</gene>
<reference evidence="6 7" key="3">
    <citation type="submission" date="2020-08" db="EMBL/GenBank/DDBJ databases">
        <title>Genomic Encyclopedia of Type Strains, Phase IV (KMG-IV): sequencing the most valuable type-strain genomes for metagenomic binning, comparative biology and taxonomic classification.</title>
        <authorList>
            <person name="Goeker M."/>
        </authorList>
    </citation>
    <scope>NUCLEOTIDE SEQUENCE [LARGE SCALE GENOMIC DNA]</scope>
    <source>
        <strain evidence="6 7">DSM 27521</strain>
    </source>
</reference>
<dbReference type="Proteomes" id="UP000539473">
    <property type="component" value="Unassembled WGS sequence"/>
</dbReference>
<sequence>MPKRLLAALLCSAAPALMAGTTAAPSGAPDVFVAYPDAGASVAFDHVILEGSVSPGGDLRIDGKRVPVGPDGLFMEWWPLRPGVNDLRLVTTRAGRTGTLTWRVTRTATRTLPARPTAVEGGSVRPGVQQVYWDAVNDTPAERAVTVSFRGSPGGRAAYRLAGSPPVPMTEGPAGTYSAVYTLPTTARLLDAVFTVTLTGPDGRTATATAPGHLTSTPAGPRTATQRPGTVRGLALNESGMRLTDLAGAALLYPREGMTFTAVGRVGDDLRVRLAPGVPALVTADQVEVGPGRTATAPGGPLTLDGALAGPVGSALPLLAQASPPAPSDVAGVPPELSPVPGLVPPPAAPTGDLRVRVPLGGVRLPHTLEQRSGGSQLVLTLYGPFAAPLTAPDGMADPLLRGVDVQPGLPGVTVLTLDLAPGQAWGFQAGYDGADLVVTVRRPPAVDPVRPLAGRVIVLDPGHGGSQKGGAGSLRTPEKGLVLPIAMRAAALLRAQGATVILTRTSDVTLGLYERGLIAEGARAELLVSVHANALPDGRDPRGVRGPEVYFSHPQSQAVAASILAALRRTLPDLGPGQGLMGGADLALTRPSAQPSVLVETAYLTDAGNLRALQSPAGQERFAQAIAAGIAQYFAALAR</sequence>
<evidence type="ECO:0000259" key="4">
    <source>
        <dbReference type="SMART" id="SM00646"/>
    </source>
</evidence>
<evidence type="ECO:0000313" key="7">
    <source>
        <dbReference type="Proteomes" id="UP000539473"/>
    </source>
</evidence>
<evidence type="ECO:0000313" key="6">
    <source>
        <dbReference type="EMBL" id="MBB5375535.1"/>
    </source>
</evidence>
<keyword evidence="8" id="KW-1185">Reference proteome</keyword>
<evidence type="ECO:0000256" key="3">
    <source>
        <dbReference type="SAM" id="SignalP"/>
    </source>
</evidence>
<evidence type="ECO:0000313" key="8">
    <source>
        <dbReference type="Proteomes" id="UP000619376"/>
    </source>
</evidence>
<dbReference type="GO" id="GO:0030288">
    <property type="term" value="C:outer membrane-bounded periplasmic space"/>
    <property type="evidence" value="ECO:0007669"/>
    <property type="project" value="TreeGrafter"/>
</dbReference>